<organism evidence="1 2">
    <name type="scientific">Vibrio gelatinilyticus</name>
    <dbReference type="NCBI Taxonomy" id="2893468"/>
    <lineage>
        <taxon>Bacteria</taxon>
        <taxon>Pseudomonadati</taxon>
        <taxon>Pseudomonadota</taxon>
        <taxon>Gammaproteobacteria</taxon>
        <taxon>Vibrionales</taxon>
        <taxon>Vibrionaceae</taxon>
        <taxon>Vibrio</taxon>
    </lineage>
</organism>
<protein>
    <submittedName>
        <fullName evidence="1">Uncharacterized protein</fullName>
    </submittedName>
</protein>
<dbReference type="Proteomes" id="UP001139488">
    <property type="component" value="Unassembled WGS sequence"/>
</dbReference>
<reference evidence="1" key="1">
    <citation type="submission" date="2021-11" db="EMBL/GenBank/DDBJ databases">
        <title>Vibrio ZSDE26 sp. nov. and Vibrio ZSDZ34 sp. nov., isolated from coastal seawater in Qingdao.</title>
        <authorList>
            <person name="Zhang P."/>
        </authorList>
    </citation>
    <scope>NUCLEOTIDE SEQUENCE</scope>
    <source>
        <strain evidence="1">ZSDZ34</strain>
    </source>
</reference>
<name>A0A9X2AWS0_9VIBR</name>
<gene>
    <name evidence="1" type="ORF">LNL84_15560</name>
</gene>
<proteinExistence type="predicted"/>
<sequence length="395" mass="44727">MILRKRVAIAVMLGTVISGFKAYAEIPGLAPENHWDLNGYVKYMATGTIVDHQDNTLDHLVHQRFNYEYRFNSHFRVNVGMRNRVIIGDSLSAPFYSQIIELDNGYFDLSSNLIDNDNLILNSQLDRLYLDWKSDGWNIRGGRFRINWAMNTVWNPNDIYNAYSIYDFDYEERPGSDAISISKKLGFASSIDLVYSPSKDSNLDRYSARYLFNIEGWDIQALAGKAGLDYVIGTGFAGDVYGAGLRGELTWLDPWMDQYKGQTFKKTFVSSIETDYSFGGKRNWLARASLLYIGEPQPVSDAVLYLTLPLTARTLSFTTYTGYADVSFDVTPLSKVTFSGSYYQDNSFFVGLSNSYSLADDWQLLTVLQRFDGATGSLFGQTPSTLLFANIKWAF</sequence>
<keyword evidence="2" id="KW-1185">Reference proteome</keyword>
<dbReference type="EMBL" id="JAJNNZ010000014">
    <property type="protein sequence ID" value="MCJ2378234.1"/>
    <property type="molecule type" value="Genomic_DNA"/>
</dbReference>
<evidence type="ECO:0000313" key="1">
    <source>
        <dbReference type="EMBL" id="MCJ2378234.1"/>
    </source>
</evidence>
<comment type="caution">
    <text evidence="1">The sequence shown here is derived from an EMBL/GenBank/DDBJ whole genome shotgun (WGS) entry which is preliminary data.</text>
</comment>
<dbReference type="AlphaFoldDB" id="A0A9X2AWS0"/>
<evidence type="ECO:0000313" key="2">
    <source>
        <dbReference type="Proteomes" id="UP001139488"/>
    </source>
</evidence>
<accession>A0A9X2AWS0</accession>